<keyword evidence="1" id="KW-0732">Signal</keyword>
<evidence type="ECO:0000256" key="2">
    <source>
        <dbReference type="SAM" id="MobiDB-lite"/>
    </source>
</evidence>
<dbReference type="SUPFAM" id="SSF49590">
    <property type="entry name" value="PHL pollen allergen"/>
    <property type="match status" value="1"/>
</dbReference>
<dbReference type="EMBL" id="WEGI01000003">
    <property type="protein sequence ID" value="MQY26241.1"/>
    <property type="molecule type" value="Genomic_DNA"/>
</dbReference>
<evidence type="ECO:0008006" key="5">
    <source>
        <dbReference type="Google" id="ProtNLM"/>
    </source>
</evidence>
<proteinExistence type="predicted"/>
<evidence type="ECO:0000256" key="1">
    <source>
        <dbReference type="ARBA" id="ARBA00022729"/>
    </source>
</evidence>
<dbReference type="Gene3D" id="2.60.40.760">
    <property type="entry name" value="Expansin, cellulose-binding-like domain"/>
    <property type="match status" value="1"/>
</dbReference>
<gene>
    <name evidence="3" type="ORF">NRB56_18030</name>
</gene>
<reference evidence="3 4" key="1">
    <citation type="submission" date="2019-10" db="EMBL/GenBank/DDBJ databases">
        <title>Nocardia macrotermitis sp. nov. and Nocardia aurantia sp. nov., isolated from the gut of fungus growing-termite Macrotermes natalensis.</title>
        <authorList>
            <person name="Benndorf R."/>
            <person name="Schwitalla J."/>
            <person name="Martin K."/>
            <person name="De Beer W."/>
            <person name="Kaster A.-K."/>
            <person name="Vollmers J."/>
            <person name="Poulsen M."/>
            <person name="Beemelmanns C."/>
        </authorList>
    </citation>
    <scope>NUCLEOTIDE SEQUENCE [LARGE SCALE GENOMIC DNA]</scope>
    <source>
        <strain evidence="3 4">RB56</strain>
    </source>
</reference>
<dbReference type="SUPFAM" id="SSF50685">
    <property type="entry name" value="Barwin-like endoglucanases"/>
    <property type="match status" value="1"/>
</dbReference>
<sequence>MHRVARDEHVRAVRPWLWTTFAVAALAAAVVWLLLPAPAACHGASNPPPANTIKVVRSPVAQPGPDAEHVDAAVPRQARYFALGSGEVACSFPELPPDGLYVGLPSDEFGGGALCGATLDLTGPLGSVRATVVDRCPGCAAHQYDVSTAAFTRIANRAAGVADIRVGRVHNPNPAPDLMYRVESGSSSDWLGLLVAETGNPVSRVEVRPTAGGASHSLTRGSDNWWTMSGLGWGPFDAVVTDTDGHQVRVPGIVLSPGRVQHTGIALYEGSPPPAPPGPDPKAAAAAPVCT</sequence>
<dbReference type="CDD" id="cd22272">
    <property type="entry name" value="DPBB_EXLX1-like"/>
    <property type="match status" value="1"/>
</dbReference>
<dbReference type="RefSeq" id="WP_153340204.1">
    <property type="nucleotide sequence ID" value="NZ_WEGI01000003.1"/>
</dbReference>
<dbReference type="InterPro" id="IPR049818">
    <property type="entry name" value="Expansin_EXLX1-like"/>
</dbReference>
<evidence type="ECO:0000313" key="3">
    <source>
        <dbReference type="EMBL" id="MQY26241.1"/>
    </source>
</evidence>
<feature type="compositionally biased region" description="Pro residues" evidence="2">
    <location>
        <begin position="271"/>
        <end position="280"/>
    </location>
</feature>
<feature type="region of interest" description="Disordered" evidence="2">
    <location>
        <begin position="268"/>
        <end position="291"/>
    </location>
</feature>
<dbReference type="NCBIfam" id="NF041144">
    <property type="entry name" value="expansin_EXLX1"/>
    <property type="match status" value="1"/>
</dbReference>
<evidence type="ECO:0000313" key="4">
    <source>
        <dbReference type="Proteomes" id="UP000431401"/>
    </source>
</evidence>
<organism evidence="3 4">
    <name type="scientific">Nocardia aurantia</name>
    <dbReference type="NCBI Taxonomy" id="2585199"/>
    <lineage>
        <taxon>Bacteria</taxon>
        <taxon>Bacillati</taxon>
        <taxon>Actinomycetota</taxon>
        <taxon>Actinomycetes</taxon>
        <taxon>Mycobacteriales</taxon>
        <taxon>Nocardiaceae</taxon>
        <taxon>Nocardia</taxon>
    </lineage>
</organism>
<dbReference type="Proteomes" id="UP000431401">
    <property type="component" value="Unassembled WGS sequence"/>
</dbReference>
<accession>A0A7K0DKR6</accession>
<dbReference type="InterPro" id="IPR036749">
    <property type="entry name" value="Expansin_CBD_sf"/>
</dbReference>
<dbReference type="PANTHER" id="PTHR31836">
    <property type="match status" value="1"/>
</dbReference>
<comment type="caution">
    <text evidence="3">The sequence shown here is derived from an EMBL/GenBank/DDBJ whole genome shotgun (WGS) entry which is preliminary data.</text>
</comment>
<feature type="compositionally biased region" description="Low complexity" evidence="2">
    <location>
        <begin position="281"/>
        <end position="291"/>
    </location>
</feature>
<dbReference type="InterPro" id="IPR036908">
    <property type="entry name" value="RlpA-like_sf"/>
</dbReference>
<name>A0A7K0DKR6_9NOCA</name>
<keyword evidence="4" id="KW-1185">Reference proteome</keyword>
<dbReference type="InterPro" id="IPR051477">
    <property type="entry name" value="Expansin_CellWall"/>
</dbReference>
<dbReference type="OrthoDB" id="5499927at2"/>
<dbReference type="Gene3D" id="2.40.40.10">
    <property type="entry name" value="RlpA-like domain"/>
    <property type="match status" value="1"/>
</dbReference>
<protein>
    <recommendedName>
        <fullName evidence="5">RlpA-like protein double-psi beta-barrel domain-containing protein</fullName>
    </recommendedName>
</protein>
<dbReference type="AlphaFoldDB" id="A0A7K0DKR6"/>
<dbReference type="PANTHER" id="PTHR31836:SF21">
    <property type="entry name" value="EXPANSIN-LIKE PROTEIN 7"/>
    <property type="match status" value="1"/>
</dbReference>